<feature type="domain" description="YrdC-like" evidence="12">
    <location>
        <begin position="14"/>
        <end position="197"/>
    </location>
</feature>
<gene>
    <name evidence="13" type="ORF">RM520_10895</name>
</gene>
<comment type="catalytic activity">
    <reaction evidence="11">
        <text>L-threonine + hydrogencarbonate + ATP = L-threonylcarbamoyladenylate + diphosphate + H2O</text>
        <dbReference type="Rhea" id="RHEA:36407"/>
        <dbReference type="ChEBI" id="CHEBI:15377"/>
        <dbReference type="ChEBI" id="CHEBI:17544"/>
        <dbReference type="ChEBI" id="CHEBI:30616"/>
        <dbReference type="ChEBI" id="CHEBI:33019"/>
        <dbReference type="ChEBI" id="CHEBI:57926"/>
        <dbReference type="ChEBI" id="CHEBI:73682"/>
        <dbReference type="EC" id="2.7.7.87"/>
    </reaction>
</comment>
<evidence type="ECO:0000256" key="10">
    <source>
        <dbReference type="ARBA" id="ARBA00029774"/>
    </source>
</evidence>
<dbReference type="EMBL" id="JAVRHU010000003">
    <property type="protein sequence ID" value="MDT0622134.1"/>
    <property type="molecule type" value="Genomic_DNA"/>
</dbReference>
<keyword evidence="9" id="KW-0067">ATP-binding</keyword>
<evidence type="ECO:0000259" key="12">
    <source>
        <dbReference type="PROSITE" id="PS51163"/>
    </source>
</evidence>
<keyword evidence="6" id="KW-0819">tRNA processing</keyword>
<evidence type="ECO:0000256" key="5">
    <source>
        <dbReference type="ARBA" id="ARBA00022679"/>
    </source>
</evidence>
<comment type="similarity">
    <text evidence="2">Belongs to the SUA5 family.</text>
</comment>
<keyword evidence="5" id="KW-0808">Transferase</keyword>
<comment type="subcellular location">
    <subcellularLocation>
        <location evidence="1">Cytoplasm</location>
    </subcellularLocation>
</comment>
<evidence type="ECO:0000256" key="8">
    <source>
        <dbReference type="ARBA" id="ARBA00022741"/>
    </source>
</evidence>
<dbReference type="InterPro" id="IPR006070">
    <property type="entry name" value="Sua5-like_dom"/>
</dbReference>
<evidence type="ECO:0000256" key="6">
    <source>
        <dbReference type="ARBA" id="ARBA00022694"/>
    </source>
</evidence>
<dbReference type="SUPFAM" id="SSF55821">
    <property type="entry name" value="YrdC/RibB"/>
    <property type="match status" value="1"/>
</dbReference>
<comment type="caution">
    <text evidence="13">The sequence shown here is derived from an EMBL/GenBank/DDBJ whole genome shotgun (WGS) entry which is preliminary data.</text>
</comment>
<sequence length="197" mass="21970">MIRIISLELLNSFKENLINCVGVIENGGLILYPTETVWAIGCDATNPNAVDKILKLKELTSPEGLVSLIANQFMLEQQIDFIPAVVYDIIDIAEKPTTVVLDNPKTIAKNVRNRDGSAAIRVTSDKFCQYAIGKFRKPIIATIANLENQSYPKSFQEIDSKILKGVDYVVNLQTEMSQKLSSIIKIGNDNMVRIIRK</sequence>
<evidence type="ECO:0000256" key="3">
    <source>
        <dbReference type="ARBA" id="ARBA00012584"/>
    </source>
</evidence>
<evidence type="ECO:0000256" key="7">
    <source>
        <dbReference type="ARBA" id="ARBA00022695"/>
    </source>
</evidence>
<evidence type="ECO:0000256" key="1">
    <source>
        <dbReference type="ARBA" id="ARBA00004496"/>
    </source>
</evidence>
<dbReference type="PROSITE" id="PS51163">
    <property type="entry name" value="YRDC"/>
    <property type="match status" value="1"/>
</dbReference>
<dbReference type="PANTHER" id="PTHR17490">
    <property type="entry name" value="SUA5"/>
    <property type="match status" value="1"/>
</dbReference>
<accession>A0ABU3BJ13</accession>
<keyword evidence="4" id="KW-0963">Cytoplasm</keyword>
<evidence type="ECO:0000256" key="11">
    <source>
        <dbReference type="ARBA" id="ARBA00048366"/>
    </source>
</evidence>
<keyword evidence="8" id="KW-0547">Nucleotide-binding</keyword>
<evidence type="ECO:0000313" key="13">
    <source>
        <dbReference type="EMBL" id="MDT0622134.1"/>
    </source>
</evidence>
<keyword evidence="7" id="KW-0548">Nucleotidyltransferase</keyword>
<evidence type="ECO:0000256" key="4">
    <source>
        <dbReference type="ARBA" id="ARBA00022490"/>
    </source>
</evidence>
<reference evidence="13 14" key="1">
    <citation type="submission" date="2023-09" db="EMBL/GenBank/DDBJ databases">
        <authorList>
            <person name="Rey-Velasco X."/>
        </authorList>
    </citation>
    <scope>NUCLEOTIDE SEQUENCE [LARGE SCALE GENOMIC DNA]</scope>
    <source>
        <strain evidence="13 14">P007</strain>
    </source>
</reference>
<name>A0ABU3BJ13_9FLAO</name>
<dbReference type="EC" id="2.7.7.87" evidence="3"/>
<keyword evidence="14" id="KW-1185">Reference proteome</keyword>
<dbReference type="Proteomes" id="UP001250662">
    <property type="component" value="Unassembled WGS sequence"/>
</dbReference>
<dbReference type="InterPro" id="IPR050156">
    <property type="entry name" value="TC-AMP_synthase_SUA5"/>
</dbReference>
<evidence type="ECO:0000313" key="14">
    <source>
        <dbReference type="Proteomes" id="UP001250662"/>
    </source>
</evidence>
<protein>
    <recommendedName>
        <fullName evidence="10">L-threonylcarbamoyladenylate synthase</fullName>
        <ecNumber evidence="3">2.7.7.87</ecNumber>
    </recommendedName>
    <alternativeName>
        <fullName evidence="10">L-threonylcarbamoyladenylate synthase</fullName>
    </alternativeName>
</protein>
<dbReference type="InterPro" id="IPR017945">
    <property type="entry name" value="DHBP_synth_RibB-like_a/b_dom"/>
</dbReference>
<dbReference type="PANTHER" id="PTHR17490:SF16">
    <property type="entry name" value="THREONYLCARBAMOYL-AMP SYNTHASE"/>
    <property type="match status" value="1"/>
</dbReference>
<evidence type="ECO:0000256" key="9">
    <source>
        <dbReference type="ARBA" id="ARBA00022840"/>
    </source>
</evidence>
<proteinExistence type="inferred from homology"/>
<dbReference type="Pfam" id="PF01300">
    <property type="entry name" value="Sua5_yciO_yrdC"/>
    <property type="match status" value="1"/>
</dbReference>
<evidence type="ECO:0000256" key="2">
    <source>
        <dbReference type="ARBA" id="ARBA00007663"/>
    </source>
</evidence>
<organism evidence="13 14">
    <name type="scientific">Croceitalea vernalis</name>
    <dbReference type="NCBI Taxonomy" id="3075599"/>
    <lineage>
        <taxon>Bacteria</taxon>
        <taxon>Pseudomonadati</taxon>
        <taxon>Bacteroidota</taxon>
        <taxon>Flavobacteriia</taxon>
        <taxon>Flavobacteriales</taxon>
        <taxon>Flavobacteriaceae</taxon>
        <taxon>Croceitalea</taxon>
    </lineage>
</organism>
<dbReference type="Gene3D" id="3.90.870.10">
    <property type="entry name" value="DHBP synthase"/>
    <property type="match status" value="1"/>
</dbReference>
<dbReference type="RefSeq" id="WP_311385731.1">
    <property type="nucleotide sequence ID" value="NZ_JAVRHU010000003.1"/>
</dbReference>